<sequence>MKKSLVFGSLILLVLLILGGGWAVSQQPATQTTTATTKPTKPKRPSNRLTLTELKQHENLRYAAIIYYALKYTKLQRWQEASDFKAGWQVEVYPHHGHPQYLVWPDKNVTDQDKNLEPNRFKLTAKDTVTYNSFIVHSFSKDMTQTTSLTKIAATISHHHKGRAVRQMVPNLTVKTHHN</sequence>
<gene>
    <name evidence="2" type="ORF">ACFP1G_02525</name>
</gene>
<organism evidence="2 3">
    <name type="scientific">Levilactobacillus tongjiangensis</name>
    <dbReference type="NCBI Taxonomy" id="2486023"/>
    <lineage>
        <taxon>Bacteria</taxon>
        <taxon>Bacillati</taxon>
        <taxon>Bacillota</taxon>
        <taxon>Bacilli</taxon>
        <taxon>Lactobacillales</taxon>
        <taxon>Lactobacillaceae</taxon>
        <taxon>Levilactobacillus</taxon>
    </lineage>
</organism>
<name>A0ABW1SQD5_9LACO</name>
<comment type="caution">
    <text evidence="2">The sequence shown here is derived from an EMBL/GenBank/DDBJ whole genome shotgun (WGS) entry which is preliminary data.</text>
</comment>
<evidence type="ECO:0000313" key="2">
    <source>
        <dbReference type="EMBL" id="MFC6206355.1"/>
    </source>
</evidence>
<feature type="region of interest" description="Disordered" evidence="1">
    <location>
        <begin position="29"/>
        <end position="48"/>
    </location>
</feature>
<dbReference type="RefSeq" id="WP_125692067.1">
    <property type="nucleotide sequence ID" value="NZ_JBHSSK010000007.1"/>
</dbReference>
<evidence type="ECO:0000313" key="3">
    <source>
        <dbReference type="Proteomes" id="UP001596254"/>
    </source>
</evidence>
<dbReference type="Proteomes" id="UP001596254">
    <property type="component" value="Unassembled WGS sequence"/>
</dbReference>
<accession>A0ABW1SQD5</accession>
<reference evidence="3" key="1">
    <citation type="journal article" date="2019" name="Int. J. Syst. Evol. Microbiol.">
        <title>The Global Catalogue of Microorganisms (GCM) 10K type strain sequencing project: providing services to taxonomists for standard genome sequencing and annotation.</title>
        <authorList>
            <consortium name="The Broad Institute Genomics Platform"/>
            <consortium name="The Broad Institute Genome Sequencing Center for Infectious Disease"/>
            <person name="Wu L."/>
            <person name="Ma J."/>
        </authorList>
    </citation>
    <scope>NUCLEOTIDE SEQUENCE [LARGE SCALE GENOMIC DNA]</scope>
    <source>
        <strain evidence="3">CCM 8905</strain>
    </source>
</reference>
<dbReference type="EMBL" id="JBHSSK010000007">
    <property type="protein sequence ID" value="MFC6206355.1"/>
    <property type="molecule type" value="Genomic_DNA"/>
</dbReference>
<protein>
    <submittedName>
        <fullName evidence="2">Uncharacterized protein</fullName>
    </submittedName>
</protein>
<evidence type="ECO:0000256" key="1">
    <source>
        <dbReference type="SAM" id="MobiDB-lite"/>
    </source>
</evidence>
<feature type="compositionally biased region" description="Low complexity" evidence="1">
    <location>
        <begin position="29"/>
        <end position="39"/>
    </location>
</feature>
<keyword evidence="3" id="KW-1185">Reference proteome</keyword>
<proteinExistence type="predicted"/>